<dbReference type="CDD" id="cd00603">
    <property type="entry name" value="IPT_PCSR"/>
    <property type="match status" value="2"/>
</dbReference>
<feature type="region of interest" description="Disordered" evidence="1">
    <location>
        <begin position="751"/>
        <end position="836"/>
    </location>
</feature>
<dbReference type="GO" id="GO:0002116">
    <property type="term" value="C:semaphorin receptor complex"/>
    <property type="evidence" value="ECO:0007669"/>
    <property type="project" value="TreeGrafter"/>
</dbReference>
<dbReference type="InterPro" id="IPR013783">
    <property type="entry name" value="Ig-like_fold"/>
</dbReference>
<dbReference type="AlphaFoldDB" id="A0A8S3USR5"/>
<reference evidence="4" key="1">
    <citation type="submission" date="2021-03" db="EMBL/GenBank/DDBJ databases">
        <authorList>
            <person name="Bekaert M."/>
        </authorList>
    </citation>
    <scope>NUCLEOTIDE SEQUENCE</scope>
</reference>
<dbReference type="GO" id="GO:0008360">
    <property type="term" value="P:regulation of cell shape"/>
    <property type="evidence" value="ECO:0007669"/>
    <property type="project" value="TreeGrafter"/>
</dbReference>
<dbReference type="GO" id="GO:0030334">
    <property type="term" value="P:regulation of cell migration"/>
    <property type="evidence" value="ECO:0007669"/>
    <property type="project" value="TreeGrafter"/>
</dbReference>
<dbReference type="GO" id="GO:0050772">
    <property type="term" value="P:positive regulation of axonogenesis"/>
    <property type="evidence" value="ECO:0007669"/>
    <property type="project" value="TreeGrafter"/>
</dbReference>
<keyword evidence="2" id="KW-0812">Transmembrane</keyword>
<dbReference type="InterPro" id="IPR008979">
    <property type="entry name" value="Galactose-bd-like_sf"/>
</dbReference>
<evidence type="ECO:0000256" key="1">
    <source>
        <dbReference type="SAM" id="MobiDB-lite"/>
    </source>
</evidence>
<comment type="caution">
    <text evidence="4">The sequence shown here is derived from an EMBL/GenBank/DDBJ whole genome shotgun (WGS) entry which is preliminary data.</text>
</comment>
<feature type="compositionally biased region" description="Polar residues" evidence="1">
    <location>
        <begin position="801"/>
        <end position="811"/>
    </location>
</feature>
<name>A0A8S3USR5_MYTED</name>
<feature type="domain" description="IPT/TIG" evidence="3">
    <location>
        <begin position="343"/>
        <end position="382"/>
    </location>
</feature>
<feature type="domain" description="IPT/TIG" evidence="3">
    <location>
        <begin position="491"/>
        <end position="549"/>
    </location>
</feature>
<organism evidence="4 5">
    <name type="scientific">Mytilus edulis</name>
    <name type="common">Blue mussel</name>
    <dbReference type="NCBI Taxonomy" id="6550"/>
    <lineage>
        <taxon>Eukaryota</taxon>
        <taxon>Metazoa</taxon>
        <taxon>Spiralia</taxon>
        <taxon>Lophotrochozoa</taxon>
        <taxon>Mollusca</taxon>
        <taxon>Bivalvia</taxon>
        <taxon>Autobranchia</taxon>
        <taxon>Pteriomorphia</taxon>
        <taxon>Mytilida</taxon>
        <taxon>Mytiloidea</taxon>
        <taxon>Mytilidae</taxon>
        <taxon>Mytilinae</taxon>
        <taxon>Mytilus</taxon>
    </lineage>
</organism>
<dbReference type="PANTHER" id="PTHR22625:SF44">
    <property type="entry name" value="PLEXIN-B"/>
    <property type="match status" value="1"/>
</dbReference>
<dbReference type="Gene3D" id="2.60.120.260">
    <property type="entry name" value="Galactose-binding domain-like"/>
    <property type="match status" value="1"/>
</dbReference>
<dbReference type="OrthoDB" id="6121858at2759"/>
<proteinExistence type="predicted"/>
<dbReference type="GO" id="GO:0007162">
    <property type="term" value="P:negative regulation of cell adhesion"/>
    <property type="evidence" value="ECO:0007669"/>
    <property type="project" value="TreeGrafter"/>
</dbReference>
<feature type="compositionally biased region" description="Basic and acidic residues" evidence="1">
    <location>
        <begin position="789"/>
        <end position="800"/>
    </location>
</feature>
<protein>
    <recommendedName>
        <fullName evidence="3">IPT/TIG domain-containing protein</fullName>
    </recommendedName>
</protein>
<accession>A0A8S3USR5</accession>
<dbReference type="GO" id="GO:0017154">
    <property type="term" value="F:semaphorin receptor activity"/>
    <property type="evidence" value="ECO:0007669"/>
    <property type="project" value="InterPro"/>
</dbReference>
<evidence type="ECO:0000256" key="2">
    <source>
        <dbReference type="SAM" id="Phobius"/>
    </source>
</evidence>
<dbReference type="EMBL" id="CAJPWZ010002788">
    <property type="protein sequence ID" value="CAG2245818.1"/>
    <property type="molecule type" value="Genomic_DNA"/>
</dbReference>
<evidence type="ECO:0000313" key="5">
    <source>
        <dbReference type="Proteomes" id="UP000683360"/>
    </source>
</evidence>
<dbReference type="InterPro" id="IPR014756">
    <property type="entry name" value="Ig_E-set"/>
</dbReference>
<dbReference type="Proteomes" id="UP000683360">
    <property type="component" value="Unassembled WGS sequence"/>
</dbReference>
<dbReference type="CDD" id="cd00102">
    <property type="entry name" value="IPT"/>
    <property type="match status" value="1"/>
</dbReference>
<sequence>MDGFKVYVTNTSTLPPDGYLCYEDPFSPRGPYPNITQTIPCNQLGQYVIYYDQYGSDETPNIIEPVVELCYVAINGCSDSNCLKSNYDRDTVVCTEGCKIRRTGSYCNKYNLVFDSSILINTTEQASLVKDGNLSSCVTTQGSYIWIQVDLAEISIVTEIYITLIVNTKNPGNHTIYASNTSHLWENETVLYMGEALSNVINVSGVFRYLTYVSRNRNKFSELEVCEIGIVGCPPTHYGPVCSKLCPVYCSGPCDLETGNCTSGCVNGWIGGKCELGPLCYEPNSENLTTDCSPEIYQVNDKGNAVVATRFGQLLGTFGTNEMGICKQNLILEEEINCETTLSVYPTSGPVKGGTLLTISGNHLGNINDSISIDIRGVRCHNEPQILNFSPKKGILSGNTTVAIKGQDIDFEGQNRYTIYFCDGVFCIECSETQTTFSLQNHYIKCKTGISTEPRNMTQLNVVIDDLTVLTLNKTFQYLPDPTFNISTEIPKALQGYGGVTFTIRGEGFNNVGAITVERVDNPCDVPEDTSAECETPPRLENQPNNQTIDVHFDGVTIQFPIEYVEDPTFEMFQGIVLYDKESSIAIEVSSWSILNVARREDYHINIGLDGICLITDISMDNITCYPPKSVPRTNNTDDNTVYVIVNVIRIKSYIGDLQYRTETITENGNTFVMIVGILVAGLVVSIIIGMSAVLVLRRKKTKAANEFKMKIKAKEEIIQKASIEGERIANLRREDGNAYTEPDESVYDEINPEEDKNTRGDSYHDVTDGYDELGQRSPKNPYNQLQQTRDEIQKRDIKNNEMNADDQLQNNKRRNDYLSLFSGYEKPISRNDPQN</sequence>
<feature type="domain" description="IPT/TIG" evidence="3">
    <location>
        <begin position="384"/>
        <end position="478"/>
    </location>
</feature>
<evidence type="ECO:0000259" key="3">
    <source>
        <dbReference type="Pfam" id="PF01833"/>
    </source>
</evidence>
<dbReference type="InterPro" id="IPR031148">
    <property type="entry name" value="Plexin"/>
</dbReference>
<evidence type="ECO:0000313" key="4">
    <source>
        <dbReference type="EMBL" id="CAG2245818.1"/>
    </source>
</evidence>
<feature type="transmembrane region" description="Helical" evidence="2">
    <location>
        <begin position="672"/>
        <end position="697"/>
    </location>
</feature>
<dbReference type="SUPFAM" id="SSF81296">
    <property type="entry name" value="E set domains"/>
    <property type="match status" value="1"/>
</dbReference>
<dbReference type="GO" id="GO:0005886">
    <property type="term" value="C:plasma membrane"/>
    <property type="evidence" value="ECO:0007669"/>
    <property type="project" value="TreeGrafter"/>
</dbReference>
<keyword evidence="5" id="KW-1185">Reference proteome</keyword>
<keyword evidence="2" id="KW-1133">Transmembrane helix</keyword>
<dbReference type="InterPro" id="IPR002909">
    <property type="entry name" value="IPT_dom"/>
</dbReference>
<keyword evidence="2" id="KW-0472">Membrane</keyword>
<dbReference type="PANTHER" id="PTHR22625">
    <property type="entry name" value="PLEXIN"/>
    <property type="match status" value="1"/>
</dbReference>
<dbReference type="SUPFAM" id="SSF49785">
    <property type="entry name" value="Galactose-binding domain-like"/>
    <property type="match status" value="1"/>
</dbReference>
<dbReference type="Pfam" id="PF01833">
    <property type="entry name" value="TIG"/>
    <property type="match status" value="3"/>
</dbReference>
<feature type="compositionally biased region" description="Polar residues" evidence="1">
    <location>
        <begin position="778"/>
        <end position="788"/>
    </location>
</feature>
<dbReference type="Gene3D" id="2.60.40.10">
    <property type="entry name" value="Immunoglobulins"/>
    <property type="match status" value="2"/>
</dbReference>
<feature type="compositionally biased region" description="Basic and acidic residues" evidence="1">
    <location>
        <begin position="754"/>
        <end position="768"/>
    </location>
</feature>
<gene>
    <name evidence="4" type="ORF">MEDL_57812</name>
</gene>